<dbReference type="Proteomes" id="UP000050741">
    <property type="component" value="Unassembled WGS sequence"/>
</dbReference>
<accession>A0A183CK28</accession>
<organism evidence="1 2">
    <name type="scientific">Globodera pallida</name>
    <name type="common">Potato cyst nematode worm</name>
    <name type="synonym">Heterodera pallida</name>
    <dbReference type="NCBI Taxonomy" id="36090"/>
    <lineage>
        <taxon>Eukaryota</taxon>
        <taxon>Metazoa</taxon>
        <taxon>Ecdysozoa</taxon>
        <taxon>Nematoda</taxon>
        <taxon>Chromadorea</taxon>
        <taxon>Rhabditida</taxon>
        <taxon>Tylenchina</taxon>
        <taxon>Tylenchomorpha</taxon>
        <taxon>Tylenchoidea</taxon>
        <taxon>Heteroderidae</taxon>
        <taxon>Heteroderinae</taxon>
        <taxon>Globodera</taxon>
    </lineage>
</organism>
<evidence type="ECO:0000313" key="1">
    <source>
        <dbReference type="Proteomes" id="UP000050741"/>
    </source>
</evidence>
<protein>
    <submittedName>
        <fullName evidence="2">Nucleotide-diphospho-sugar transferase</fullName>
    </submittedName>
</protein>
<keyword evidence="1" id="KW-1185">Reference proteome</keyword>
<dbReference type="InterPro" id="IPR004988">
    <property type="entry name" value="DUF273"/>
</dbReference>
<reference evidence="1" key="2">
    <citation type="submission" date="2014-05" db="EMBL/GenBank/DDBJ databases">
        <title>The genome and life-stage specific transcriptomes of Globodera pallida elucidate key aspects of plant parasitism by a cyst nematode.</title>
        <authorList>
            <person name="Cotton J.A."/>
            <person name="Lilley C.J."/>
            <person name="Jones L.M."/>
            <person name="Kikuchi T."/>
            <person name="Reid A.J."/>
            <person name="Thorpe P."/>
            <person name="Tsai I.J."/>
            <person name="Beasley H."/>
            <person name="Blok V."/>
            <person name="Cock P.J.A."/>
            <person name="Van den Akker S.E."/>
            <person name="Holroyd N."/>
            <person name="Hunt M."/>
            <person name="Mantelin S."/>
            <person name="Naghra H."/>
            <person name="Pain A."/>
            <person name="Palomares-Rius J.E."/>
            <person name="Zarowiecki M."/>
            <person name="Berriman M."/>
            <person name="Jones J.T."/>
            <person name="Urwin P.E."/>
        </authorList>
    </citation>
    <scope>NUCLEOTIDE SEQUENCE [LARGE SCALE GENOMIC DNA]</scope>
    <source>
        <strain evidence="1">Lindley</strain>
    </source>
</reference>
<proteinExistence type="predicted"/>
<dbReference type="Gene3D" id="3.90.550.10">
    <property type="entry name" value="Spore Coat Polysaccharide Biosynthesis Protein SpsA, Chain A"/>
    <property type="match status" value="1"/>
</dbReference>
<reference evidence="1" key="1">
    <citation type="submission" date="2013-12" db="EMBL/GenBank/DDBJ databases">
        <authorList>
            <person name="Aslett M."/>
        </authorList>
    </citation>
    <scope>NUCLEOTIDE SEQUENCE [LARGE SCALE GENOMIC DNA]</scope>
    <source>
        <strain evidence="1">Lindley</strain>
    </source>
</reference>
<sequence length="230" mass="26566">MERTPYNCPIRRRGTPKRRQLHHYDAFGANHLPLFLVPIKTFLDNSGERTEPKETAAATIAIVSVLDGAAALSEFQLALSTVRCYCQRNPARYAHFVLFSPPLTISTTTTRTDQDKCDLIGDFMFRRHCVMSAWLANHPSYEWILFLDADMAVVNPFHDVEEFVTDSGIELVLLERMFNFEIMAGSYLKHAFRKEFSSFVGQLFLSTSQKLSRHRQRRHPCFYDGQFCRC</sequence>
<dbReference type="PANTHER" id="PTHR31562:SF2">
    <property type="entry name" value="NUCLEOTIDE-DIPHOSPHO-SUGAR TRANSFERASE"/>
    <property type="match status" value="1"/>
</dbReference>
<dbReference type="AlphaFoldDB" id="A0A183CK28"/>
<dbReference type="InterPro" id="IPR029044">
    <property type="entry name" value="Nucleotide-diphossugar_trans"/>
</dbReference>
<dbReference type="WBParaSite" id="GPLIN_001323400">
    <property type="protein sequence ID" value="GPLIN_001323400"/>
    <property type="gene ID" value="GPLIN_001323400"/>
</dbReference>
<name>A0A183CK28_GLOPA</name>
<dbReference type="PANTHER" id="PTHR31562">
    <property type="entry name" value="PROTEIN CBG18972"/>
    <property type="match status" value="1"/>
</dbReference>
<evidence type="ECO:0000313" key="2">
    <source>
        <dbReference type="WBParaSite" id="GPLIN_001323400"/>
    </source>
</evidence>
<reference evidence="2" key="3">
    <citation type="submission" date="2016-06" db="UniProtKB">
        <authorList>
            <consortium name="WormBaseParasite"/>
        </authorList>
    </citation>
    <scope>IDENTIFICATION</scope>
</reference>
<dbReference type="Pfam" id="PF03314">
    <property type="entry name" value="DUF273"/>
    <property type="match status" value="1"/>
</dbReference>